<dbReference type="GO" id="GO:0003676">
    <property type="term" value="F:nucleic acid binding"/>
    <property type="evidence" value="ECO:0007669"/>
    <property type="project" value="InterPro"/>
</dbReference>
<sequence length="205" mass="22099">MIAKLPPTWRNFGTSLKHKRTKISVKSLIASLDVEEKARVKDIGKGAEGQSSTNMAQKFPGKFKGKNKMGMNKTTEFKKKKKNKAELPCFTCGELGHFSKECPERADRRGKKANNGQASKAVNTVTAGKTGDAGDSSVVMGNGSYASVLGTDTVDLKFTSGKIVQLKNVQHVPSMNKNLVSGSLLLRDGFKIVLESNKAVVSKHG</sequence>
<dbReference type="InterPro" id="IPR001878">
    <property type="entry name" value="Znf_CCHC"/>
</dbReference>
<evidence type="ECO:0000256" key="2">
    <source>
        <dbReference type="SAM" id="MobiDB-lite"/>
    </source>
</evidence>
<gene>
    <name evidence="4" type="ORF">U9M48_005536</name>
</gene>
<dbReference type="GO" id="GO:0008270">
    <property type="term" value="F:zinc ion binding"/>
    <property type="evidence" value="ECO:0007669"/>
    <property type="project" value="UniProtKB-KW"/>
</dbReference>
<dbReference type="Proteomes" id="UP001341281">
    <property type="component" value="Chromosome 01"/>
</dbReference>
<keyword evidence="1" id="KW-0862">Zinc</keyword>
<evidence type="ECO:0000259" key="3">
    <source>
        <dbReference type="PROSITE" id="PS50158"/>
    </source>
</evidence>
<feature type="region of interest" description="Disordered" evidence="2">
    <location>
        <begin position="46"/>
        <end position="69"/>
    </location>
</feature>
<evidence type="ECO:0000313" key="5">
    <source>
        <dbReference type="Proteomes" id="UP001341281"/>
    </source>
</evidence>
<keyword evidence="1" id="KW-0863">Zinc-finger</keyword>
<dbReference type="Pfam" id="PF00098">
    <property type="entry name" value="zf-CCHC"/>
    <property type="match status" value="1"/>
</dbReference>
<dbReference type="PROSITE" id="PS50158">
    <property type="entry name" value="ZF_CCHC"/>
    <property type="match status" value="1"/>
</dbReference>
<dbReference type="PANTHER" id="PTHR47592">
    <property type="entry name" value="PBF68 PROTEIN"/>
    <property type="match status" value="1"/>
</dbReference>
<keyword evidence="1" id="KW-0479">Metal-binding</keyword>
<organism evidence="4 5">
    <name type="scientific">Paspalum notatum var. saurae</name>
    <dbReference type="NCBI Taxonomy" id="547442"/>
    <lineage>
        <taxon>Eukaryota</taxon>
        <taxon>Viridiplantae</taxon>
        <taxon>Streptophyta</taxon>
        <taxon>Embryophyta</taxon>
        <taxon>Tracheophyta</taxon>
        <taxon>Spermatophyta</taxon>
        <taxon>Magnoliopsida</taxon>
        <taxon>Liliopsida</taxon>
        <taxon>Poales</taxon>
        <taxon>Poaceae</taxon>
        <taxon>PACMAD clade</taxon>
        <taxon>Panicoideae</taxon>
        <taxon>Andropogonodae</taxon>
        <taxon>Paspaleae</taxon>
        <taxon>Paspalinae</taxon>
        <taxon>Paspalum</taxon>
    </lineage>
</organism>
<feature type="domain" description="CCHC-type" evidence="3">
    <location>
        <begin position="89"/>
        <end position="104"/>
    </location>
</feature>
<evidence type="ECO:0000313" key="4">
    <source>
        <dbReference type="EMBL" id="WVZ54789.1"/>
    </source>
</evidence>
<dbReference type="Pfam" id="PF22936">
    <property type="entry name" value="Pol_BBD"/>
    <property type="match status" value="1"/>
</dbReference>
<evidence type="ECO:0000256" key="1">
    <source>
        <dbReference type="PROSITE-ProRule" id="PRU00047"/>
    </source>
</evidence>
<protein>
    <recommendedName>
        <fullName evidence="3">CCHC-type domain-containing protein</fullName>
    </recommendedName>
</protein>
<proteinExistence type="predicted"/>
<dbReference type="InterPro" id="IPR054722">
    <property type="entry name" value="PolX-like_BBD"/>
</dbReference>
<dbReference type="AlphaFoldDB" id="A0AAQ3PSG7"/>
<keyword evidence="5" id="KW-1185">Reference proteome</keyword>
<dbReference type="SUPFAM" id="SSF57756">
    <property type="entry name" value="Retrovirus zinc finger-like domains"/>
    <property type="match status" value="1"/>
</dbReference>
<reference evidence="4 5" key="1">
    <citation type="submission" date="2024-02" db="EMBL/GenBank/DDBJ databases">
        <title>High-quality chromosome-scale genome assembly of Pensacola bahiagrass (Paspalum notatum Flugge var. saurae).</title>
        <authorList>
            <person name="Vega J.M."/>
            <person name="Podio M."/>
            <person name="Orjuela J."/>
            <person name="Siena L.A."/>
            <person name="Pessino S.C."/>
            <person name="Combes M.C."/>
            <person name="Mariac C."/>
            <person name="Albertini E."/>
            <person name="Pupilli F."/>
            <person name="Ortiz J.P.A."/>
            <person name="Leblanc O."/>
        </authorList>
    </citation>
    <scope>NUCLEOTIDE SEQUENCE [LARGE SCALE GENOMIC DNA]</scope>
    <source>
        <strain evidence="4">R1</strain>
        <tissue evidence="4">Leaf</tissue>
    </source>
</reference>
<accession>A0AAQ3PSG7</accession>
<dbReference type="SMART" id="SM00343">
    <property type="entry name" value="ZnF_C2HC"/>
    <property type="match status" value="1"/>
</dbReference>
<dbReference type="Gene3D" id="4.10.60.10">
    <property type="entry name" value="Zinc finger, CCHC-type"/>
    <property type="match status" value="1"/>
</dbReference>
<name>A0AAQ3PSG7_PASNO</name>
<dbReference type="InterPro" id="IPR036875">
    <property type="entry name" value="Znf_CCHC_sf"/>
</dbReference>
<dbReference type="EMBL" id="CP144745">
    <property type="protein sequence ID" value="WVZ54789.1"/>
    <property type="molecule type" value="Genomic_DNA"/>
</dbReference>
<dbReference type="PANTHER" id="PTHR47592:SF27">
    <property type="entry name" value="OS08G0421700 PROTEIN"/>
    <property type="match status" value="1"/>
</dbReference>